<dbReference type="RefSeq" id="XP_062765825.1">
    <property type="nucleotide sequence ID" value="XM_062905922.1"/>
</dbReference>
<protein>
    <submittedName>
        <fullName evidence="1">Uncharacterized protein</fullName>
    </submittedName>
</protein>
<sequence>MAESSVDMMALGEAGHGELWGWAKYRYLGGVKEARVCRPRPLIRWLSFLVGLRQADTAGRQKIFKKAPSPTLLALWKKLLGSAAPHILLQPHFPHHSTPGRYRNPIDSVVVDQDHLNQKEKIKIICTGHSAKPKTRQDPSLSAVCLKVWTTSIHHRINSFSFSSSPEQPRLRHLIELVRAQTKSSKKSL</sequence>
<gene>
    <name evidence="1" type="ORF">QC763_0066840</name>
</gene>
<dbReference type="GeneID" id="87926025"/>
<reference evidence="1 2" key="1">
    <citation type="journal article" date="2023" name="bioRxiv">
        <title>High-quality genome assemblies of four members of thePodospora anserinaspecies complex.</title>
        <authorList>
            <person name="Ament-Velasquez S.L."/>
            <person name="Vogan A.A."/>
            <person name="Wallerman O."/>
            <person name="Hartmann F."/>
            <person name="Gautier V."/>
            <person name="Silar P."/>
            <person name="Giraud T."/>
            <person name="Johannesson H."/>
        </authorList>
    </citation>
    <scope>NUCLEOTIDE SEQUENCE [LARGE SCALE GENOMIC DNA]</scope>
    <source>
        <strain evidence="1 2">CBS 411.78</strain>
    </source>
</reference>
<evidence type="ECO:0000313" key="1">
    <source>
        <dbReference type="EMBL" id="KAK4665859.1"/>
    </source>
</evidence>
<name>A0ABR0HDD0_9PEZI</name>
<organism evidence="1 2">
    <name type="scientific">Podospora pseudopauciseta</name>
    <dbReference type="NCBI Taxonomy" id="2093780"/>
    <lineage>
        <taxon>Eukaryota</taxon>
        <taxon>Fungi</taxon>
        <taxon>Dikarya</taxon>
        <taxon>Ascomycota</taxon>
        <taxon>Pezizomycotina</taxon>
        <taxon>Sordariomycetes</taxon>
        <taxon>Sordariomycetidae</taxon>
        <taxon>Sordariales</taxon>
        <taxon>Podosporaceae</taxon>
        <taxon>Podospora</taxon>
    </lineage>
</organism>
<dbReference type="Proteomes" id="UP001326199">
    <property type="component" value="Unassembled WGS sequence"/>
</dbReference>
<proteinExistence type="predicted"/>
<keyword evidence="2" id="KW-1185">Reference proteome</keyword>
<evidence type="ECO:0000313" key="2">
    <source>
        <dbReference type="Proteomes" id="UP001326199"/>
    </source>
</evidence>
<comment type="caution">
    <text evidence="1">The sequence shown here is derived from an EMBL/GenBank/DDBJ whole genome shotgun (WGS) entry which is preliminary data.</text>
</comment>
<accession>A0ABR0HDD0</accession>
<dbReference type="EMBL" id="JAFFHB010000005">
    <property type="protein sequence ID" value="KAK4665859.1"/>
    <property type="molecule type" value="Genomic_DNA"/>
</dbReference>